<protein>
    <submittedName>
        <fullName evidence="1">Uncharacterized protein</fullName>
    </submittedName>
</protein>
<reference evidence="1" key="1">
    <citation type="submission" date="2014-09" db="EMBL/GenBank/DDBJ databases">
        <authorList>
            <person name="Magalhaes I.L.F."/>
            <person name="Oliveira U."/>
            <person name="Santos F.R."/>
            <person name="Vidigal T.H.D.A."/>
            <person name="Brescovit A.D."/>
            <person name="Santos A.J."/>
        </authorList>
    </citation>
    <scope>NUCLEOTIDE SEQUENCE</scope>
    <source>
        <tissue evidence="1">Shoot tissue taken approximately 20 cm above the soil surface</tissue>
    </source>
</reference>
<proteinExistence type="predicted"/>
<organism evidence="1">
    <name type="scientific">Arundo donax</name>
    <name type="common">Giant reed</name>
    <name type="synonym">Donax arundinaceus</name>
    <dbReference type="NCBI Taxonomy" id="35708"/>
    <lineage>
        <taxon>Eukaryota</taxon>
        <taxon>Viridiplantae</taxon>
        <taxon>Streptophyta</taxon>
        <taxon>Embryophyta</taxon>
        <taxon>Tracheophyta</taxon>
        <taxon>Spermatophyta</taxon>
        <taxon>Magnoliopsida</taxon>
        <taxon>Liliopsida</taxon>
        <taxon>Poales</taxon>
        <taxon>Poaceae</taxon>
        <taxon>PACMAD clade</taxon>
        <taxon>Arundinoideae</taxon>
        <taxon>Arundineae</taxon>
        <taxon>Arundo</taxon>
    </lineage>
</organism>
<accession>A0A0A9DL67</accession>
<reference evidence="1" key="2">
    <citation type="journal article" date="2015" name="Data Brief">
        <title>Shoot transcriptome of the giant reed, Arundo donax.</title>
        <authorList>
            <person name="Barrero R.A."/>
            <person name="Guerrero F.D."/>
            <person name="Moolhuijzen P."/>
            <person name="Goolsby J.A."/>
            <person name="Tidwell J."/>
            <person name="Bellgard S.E."/>
            <person name="Bellgard M.I."/>
        </authorList>
    </citation>
    <scope>NUCLEOTIDE SEQUENCE</scope>
    <source>
        <tissue evidence="1">Shoot tissue taken approximately 20 cm above the soil surface</tissue>
    </source>
</reference>
<dbReference type="EMBL" id="GBRH01210477">
    <property type="protein sequence ID" value="JAD87418.1"/>
    <property type="molecule type" value="Transcribed_RNA"/>
</dbReference>
<sequence>MDLLVNLVWDFIRLSLWQRRLWCPLRVQRQISSMYGKPKLTAALMLSRKKLILRKC</sequence>
<name>A0A0A9DL67_ARUDO</name>
<evidence type="ECO:0000313" key="1">
    <source>
        <dbReference type="EMBL" id="JAD87418.1"/>
    </source>
</evidence>
<dbReference type="AlphaFoldDB" id="A0A0A9DL67"/>